<name>A0ABS3N8F4_9BACI</name>
<proteinExistence type="predicted"/>
<sequence>MKHKKWILLSSIICLFFVLAGWVSWTLFSSGKSAEPMNSDTTSNPGTTIEEKSEDFSEEVVNEPTKEDIVVFSASEFENGHDFIEEFHDFYNTTLCWGRVVTADYKDQQETALSIVEAFKGVKIQDKRLSEDFISIENTAKQVIESDDRDAMIKLHRLFHDLDIYFNGYSKDDTFGVTEYKGA</sequence>
<feature type="region of interest" description="Disordered" evidence="1">
    <location>
        <begin position="32"/>
        <end position="57"/>
    </location>
</feature>
<keyword evidence="4" id="KW-1185">Reference proteome</keyword>
<accession>A0ABS3N8F4</accession>
<comment type="caution">
    <text evidence="3">The sequence shown here is derived from an EMBL/GenBank/DDBJ whole genome shotgun (WGS) entry which is preliminary data.</text>
</comment>
<feature type="compositionally biased region" description="Polar residues" evidence="1">
    <location>
        <begin position="32"/>
        <end position="47"/>
    </location>
</feature>
<dbReference type="Proteomes" id="UP000663981">
    <property type="component" value="Unassembled WGS sequence"/>
</dbReference>
<keyword evidence="2" id="KW-1133">Transmembrane helix</keyword>
<keyword evidence="2" id="KW-0472">Membrane</keyword>
<feature type="transmembrane region" description="Helical" evidence="2">
    <location>
        <begin position="6"/>
        <end position="28"/>
    </location>
</feature>
<evidence type="ECO:0000256" key="1">
    <source>
        <dbReference type="SAM" id="MobiDB-lite"/>
    </source>
</evidence>
<organism evidence="3 4">
    <name type="scientific">Metabacillus bambusae</name>
    <dbReference type="NCBI Taxonomy" id="2795218"/>
    <lineage>
        <taxon>Bacteria</taxon>
        <taxon>Bacillati</taxon>
        <taxon>Bacillota</taxon>
        <taxon>Bacilli</taxon>
        <taxon>Bacillales</taxon>
        <taxon>Bacillaceae</taxon>
        <taxon>Metabacillus</taxon>
    </lineage>
</organism>
<evidence type="ECO:0000256" key="2">
    <source>
        <dbReference type="SAM" id="Phobius"/>
    </source>
</evidence>
<gene>
    <name evidence="3" type="ORF">I7822_23385</name>
</gene>
<reference evidence="3 4" key="1">
    <citation type="submission" date="2021-03" db="EMBL/GenBank/DDBJ databases">
        <title>Whole genome sequence of Metabacillus bambusae BG109.</title>
        <authorList>
            <person name="Jeong J.W."/>
        </authorList>
    </citation>
    <scope>NUCLEOTIDE SEQUENCE [LARGE SCALE GENOMIC DNA]</scope>
    <source>
        <strain evidence="3 4">BG109</strain>
    </source>
</reference>
<evidence type="ECO:0000313" key="4">
    <source>
        <dbReference type="Proteomes" id="UP000663981"/>
    </source>
</evidence>
<keyword evidence="2" id="KW-0812">Transmembrane</keyword>
<dbReference type="EMBL" id="JAGDEL010000024">
    <property type="protein sequence ID" value="MBO1514576.1"/>
    <property type="molecule type" value="Genomic_DNA"/>
</dbReference>
<dbReference type="RefSeq" id="WP_207981486.1">
    <property type="nucleotide sequence ID" value="NZ_JAGDEL010000024.1"/>
</dbReference>
<evidence type="ECO:0000313" key="3">
    <source>
        <dbReference type="EMBL" id="MBO1514576.1"/>
    </source>
</evidence>
<protein>
    <submittedName>
        <fullName evidence="3">Uncharacterized protein</fullName>
    </submittedName>
</protein>